<sequence>MLPFMRWSLAAMGCLIVLGSLAGRWWERTMVSKGQSPGQVMRFFWPPLLMGLVLIGGQVPGLLHAPYPVVELADALSFALAIMAAITLLFALRSGVASSGGAAQCDSHDGGCPPGSS</sequence>
<keyword evidence="3" id="KW-1185">Reference proteome</keyword>
<accession>A0ABV1VVY9</accession>
<keyword evidence="1" id="KW-0472">Membrane</keyword>
<keyword evidence="1" id="KW-1133">Transmembrane helix</keyword>
<comment type="caution">
    <text evidence="2">The sequence shown here is derived from an EMBL/GenBank/DDBJ whole genome shotgun (WGS) entry which is preliminary data.</text>
</comment>
<dbReference type="RefSeq" id="WP_086727730.1">
    <property type="nucleotide sequence ID" value="NZ_MUBM01000201.1"/>
</dbReference>
<feature type="transmembrane region" description="Helical" evidence="1">
    <location>
        <begin position="75"/>
        <end position="92"/>
    </location>
</feature>
<evidence type="ECO:0000313" key="3">
    <source>
        <dbReference type="Proteomes" id="UP001458415"/>
    </source>
</evidence>
<gene>
    <name evidence="2" type="ORF">ABT317_03395</name>
</gene>
<keyword evidence="1" id="KW-0812">Transmembrane</keyword>
<feature type="transmembrane region" description="Helical" evidence="1">
    <location>
        <begin position="43"/>
        <end position="63"/>
    </location>
</feature>
<organism evidence="2 3">
    <name type="scientific">Streptomyces carpinensis</name>
    <dbReference type="NCBI Taxonomy" id="66369"/>
    <lineage>
        <taxon>Bacteria</taxon>
        <taxon>Bacillati</taxon>
        <taxon>Actinomycetota</taxon>
        <taxon>Actinomycetes</taxon>
        <taxon>Kitasatosporales</taxon>
        <taxon>Streptomycetaceae</taxon>
        <taxon>Streptomyces</taxon>
    </lineage>
</organism>
<dbReference type="Proteomes" id="UP001458415">
    <property type="component" value="Unassembled WGS sequence"/>
</dbReference>
<dbReference type="EMBL" id="JBEPCU010000023">
    <property type="protein sequence ID" value="MER6976103.1"/>
    <property type="molecule type" value="Genomic_DNA"/>
</dbReference>
<feature type="transmembrane region" description="Helical" evidence="1">
    <location>
        <begin position="6"/>
        <end position="23"/>
    </location>
</feature>
<evidence type="ECO:0000256" key="1">
    <source>
        <dbReference type="SAM" id="Phobius"/>
    </source>
</evidence>
<protein>
    <submittedName>
        <fullName evidence="2">Uncharacterized protein</fullName>
    </submittedName>
</protein>
<evidence type="ECO:0000313" key="2">
    <source>
        <dbReference type="EMBL" id="MER6976103.1"/>
    </source>
</evidence>
<name>A0ABV1VVY9_9ACTN</name>
<proteinExistence type="predicted"/>
<reference evidence="2 3" key="1">
    <citation type="submission" date="2024-06" db="EMBL/GenBank/DDBJ databases">
        <title>The Natural Products Discovery Center: Release of the First 8490 Sequenced Strains for Exploring Actinobacteria Biosynthetic Diversity.</title>
        <authorList>
            <person name="Kalkreuter E."/>
            <person name="Kautsar S.A."/>
            <person name="Yang D."/>
            <person name="Bader C.D."/>
            <person name="Teijaro C.N."/>
            <person name="Fluegel L."/>
            <person name="Davis C.M."/>
            <person name="Simpson J.R."/>
            <person name="Lauterbach L."/>
            <person name="Steele A.D."/>
            <person name="Gui C."/>
            <person name="Meng S."/>
            <person name="Li G."/>
            <person name="Viehrig K."/>
            <person name="Ye F."/>
            <person name="Su P."/>
            <person name="Kiefer A.F."/>
            <person name="Nichols A."/>
            <person name="Cepeda A.J."/>
            <person name="Yan W."/>
            <person name="Fan B."/>
            <person name="Jiang Y."/>
            <person name="Adhikari A."/>
            <person name="Zheng C.-J."/>
            <person name="Schuster L."/>
            <person name="Cowan T.M."/>
            <person name="Smanski M.J."/>
            <person name="Chevrette M.G."/>
            <person name="De Carvalho L.P.S."/>
            <person name="Shen B."/>
        </authorList>
    </citation>
    <scope>NUCLEOTIDE SEQUENCE [LARGE SCALE GENOMIC DNA]</scope>
    <source>
        <strain evidence="2 3">NPDC000634</strain>
    </source>
</reference>